<evidence type="ECO:0000259" key="2">
    <source>
        <dbReference type="Pfam" id="PF25372"/>
    </source>
</evidence>
<dbReference type="SMART" id="SM00367">
    <property type="entry name" value="LRR_CC"/>
    <property type="match status" value="6"/>
</dbReference>
<dbReference type="InterPro" id="IPR006553">
    <property type="entry name" value="Leu-rich_rpt_Cys-con_subtyp"/>
</dbReference>
<protein>
    <submittedName>
        <fullName evidence="3">Rad7 putative isoform 1</fullName>
    </submittedName>
</protein>
<dbReference type="Pfam" id="PF25372">
    <property type="entry name" value="DUF7885"/>
    <property type="match status" value="1"/>
</dbReference>
<feature type="compositionally biased region" description="Basic and acidic residues" evidence="1">
    <location>
        <begin position="8"/>
        <end position="24"/>
    </location>
</feature>
<dbReference type="OrthoDB" id="10257471at2759"/>
<accession>A0A7J7BW73</accession>
<sequence length="690" mass="77322">METEDDAENAKAIEESSTSHRPRLRNDWMDLDLNVLAEEARNEIQFQDHPEKQTENGQLGHNMANDGFLNLDVLAEDALHDIALQDHTRFSGRFPEKQTEKDLTMRYTSEEKGKAKIDDDQVLIETNDGKTIIVLDSDDGEDEIKNEDTDNLNLNLGLGQNVDFMELDLVNDGVRENTEPAEVEPPDGLAWWRAWQKELRLKAARRLALPKKPKKQIDGKPREKILPPTKVDDETSDSPFSMAMEAIEKRNSVRKPQFKWVPNNNKGSSNIKRGSIPSLLELSLNALAENSEAIVSLKFIPDALRHKLSQRVCDSRKMDAQFFELLTRESPTEIRVKNCSQITEEELTRIFLNCDTQNLTVLQLDFCGQCVPDHVLENFIARSQGSLPSLLTISLRGALRLTDAGLPSIGVSAPALQSINLSQCSFLTFRSINLVKFYFESSLRELYIDDCMNIDAMRILPSLKKLKHLQVLSVAGIETVSDDFVIGIVEAIGRNLRELVFANCVALTDISVKFIGENCSKLYSLDLSYLDKLTDSAVKYLANGCCSIGRLNFCRNGFSDEAIAAFLEVSGRSLHELSLNNVRMVGINTAISIVKYSKNLWTLDLSWCRKLSDEALGSIVDSCESLRLLKLFGCSQITNAFLEGHSNSLVQIVGLQTTPALAHLDSTQIQQTPLRYPPLPDHQILDQPDS</sequence>
<proteinExistence type="predicted"/>
<name>A0A7J7BW73_TRIWF</name>
<feature type="compositionally biased region" description="Basic and acidic residues" evidence="1">
    <location>
        <begin position="215"/>
        <end position="233"/>
    </location>
</feature>
<feature type="region of interest" description="Disordered" evidence="1">
    <location>
        <begin position="1"/>
        <end position="24"/>
    </location>
</feature>
<evidence type="ECO:0000256" key="1">
    <source>
        <dbReference type="SAM" id="MobiDB-lite"/>
    </source>
</evidence>
<feature type="region of interest" description="Disordered" evidence="1">
    <location>
        <begin position="212"/>
        <end position="237"/>
    </location>
</feature>
<dbReference type="Proteomes" id="UP000593562">
    <property type="component" value="Unassembled WGS sequence"/>
</dbReference>
<dbReference type="Gene3D" id="3.80.10.10">
    <property type="entry name" value="Ribonuclease Inhibitor"/>
    <property type="match status" value="2"/>
</dbReference>
<dbReference type="InParanoid" id="A0A7J7BW73"/>
<dbReference type="GO" id="GO:0019005">
    <property type="term" value="C:SCF ubiquitin ligase complex"/>
    <property type="evidence" value="ECO:0007669"/>
    <property type="project" value="TreeGrafter"/>
</dbReference>
<comment type="caution">
    <text evidence="3">The sequence shown here is derived from an EMBL/GenBank/DDBJ whole genome shotgun (WGS) entry which is preliminary data.</text>
</comment>
<dbReference type="InterPro" id="IPR057207">
    <property type="entry name" value="FBXL15_LRR"/>
</dbReference>
<dbReference type="PANTHER" id="PTHR13318">
    <property type="entry name" value="PARTNER OF PAIRED, ISOFORM B-RELATED"/>
    <property type="match status" value="1"/>
</dbReference>
<dbReference type="GO" id="GO:0031146">
    <property type="term" value="P:SCF-dependent proteasomal ubiquitin-dependent protein catabolic process"/>
    <property type="evidence" value="ECO:0007669"/>
    <property type="project" value="TreeGrafter"/>
</dbReference>
<organism evidence="3 4">
    <name type="scientific">Tripterygium wilfordii</name>
    <name type="common">Thunder God vine</name>
    <dbReference type="NCBI Taxonomy" id="458696"/>
    <lineage>
        <taxon>Eukaryota</taxon>
        <taxon>Viridiplantae</taxon>
        <taxon>Streptophyta</taxon>
        <taxon>Embryophyta</taxon>
        <taxon>Tracheophyta</taxon>
        <taxon>Spermatophyta</taxon>
        <taxon>Magnoliopsida</taxon>
        <taxon>eudicotyledons</taxon>
        <taxon>Gunneridae</taxon>
        <taxon>Pentapetalae</taxon>
        <taxon>rosids</taxon>
        <taxon>fabids</taxon>
        <taxon>Celastrales</taxon>
        <taxon>Celastraceae</taxon>
        <taxon>Tripterygium</taxon>
    </lineage>
</organism>
<reference evidence="3 4" key="1">
    <citation type="journal article" date="2020" name="Nat. Commun.">
        <title>Genome of Tripterygium wilfordii and identification of cytochrome P450 involved in triptolide biosynthesis.</title>
        <authorList>
            <person name="Tu L."/>
            <person name="Su P."/>
            <person name="Zhang Z."/>
            <person name="Gao L."/>
            <person name="Wang J."/>
            <person name="Hu T."/>
            <person name="Zhou J."/>
            <person name="Zhang Y."/>
            <person name="Zhao Y."/>
            <person name="Liu Y."/>
            <person name="Song Y."/>
            <person name="Tong Y."/>
            <person name="Lu Y."/>
            <person name="Yang J."/>
            <person name="Xu C."/>
            <person name="Jia M."/>
            <person name="Peters R.J."/>
            <person name="Huang L."/>
            <person name="Gao W."/>
        </authorList>
    </citation>
    <scope>NUCLEOTIDE SEQUENCE [LARGE SCALE GENOMIC DNA]</scope>
    <source>
        <strain evidence="4">cv. XIE 37</strain>
        <tissue evidence="3">Leaf</tissue>
    </source>
</reference>
<dbReference type="SUPFAM" id="SSF52047">
    <property type="entry name" value="RNI-like"/>
    <property type="match status" value="1"/>
</dbReference>
<feature type="domain" description="F-box/LRR-repeat protein 15-like leucin rich repeat" evidence="2">
    <location>
        <begin position="508"/>
        <end position="643"/>
    </location>
</feature>
<evidence type="ECO:0000313" key="3">
    <source>
        <dbReference type="EMBL" id="KAF5726133.1"/>
    </source>
</evidence>
<keyword evidence="4" id="KW-1185">Reference proteome</keyword>
<dbReference type="EMBL" id="JAAARO010000023">
    <property type="protein sequence ID" value="KAF5726133.1"/>
    <property type="molecule type" value="Genomic_DNA"/>
</dbReference>
<evidence type="ECO:0000313" key="4">
    <source>
        <dbReference type="Proteomes" id="UP000593562"/>
    </source>
</evidence>
<gene>
    <name evidence="3" type="ORF">HS088_TW23G00874</name>
</gene>
<dbReference type="AlphaFoldDB" id="A0A7J7BW73"/>
<dbReference type="InterPro" id="IPR032675">
    <property type="entry name" value="LRR_dom_sf"/>
</dbReference>
<dbReference type="PANTHER" id="PTHR13318:SF145">
    <property type="entry name" value="RAD7"/>
    <property type="match status" value="1"/>
</dbReference>